<protein>
    <submittedName>
        <fullName evidence="2">Uncharacterized protein</fullName>
    </submittedName>
</protein>
<sequence length="76" mass="9244">MDTINNKKKFINLDLSQCLQRVHLQITYDYYLPLYAMVFIDQKHRDQKRSNVFNNNDDDDRSIDRTIDDDQKKCQM</sequence>
<evidence type="ECO:0000256" key="1">
    <source>
        <dbReference type="SAM" id="MobiDB-lite"/>
    </source>
</evidence>
<feature type="compositionally biased region" description="Basic and acidic residues" evidence="1">
    <location>
        <begin position="62"/>
        <end position="76"/>
    </location>
</feature>
<keyword evidence="3" id="KW-1185">Reference proteome</keyword>
<evidence type="ECO:0000313" key="3">
    <source>
        <dbReference type="Proteomes" id="UP000887458"/>
    </source>
</evidence>
<feature type="region of interest" description="Disordered" evidence="1">
    <location>
        <begin position="49"/>
        <end position="76"/>
    </location>
</feature>
<organism evidence="2 3">
    <name type="scientific">Dermatophagoides pteronyssinus</name>
    <name type="common">European house dust mite</name>
    <dbReference type="NCBI Taxonomy" id="6956"/>
    <lineage>
        <taxon>Eukaryota</taxon>
        <taxon>Metazoa</taxon>
        <taxon>Ecdysozoa</taxon>
        <taxon>Arthropoda</taxon>
        <taxon>Chelicerata</taxon>
        <taxon>Arachnida</taxon>
        <taxon>Acari</taxon>
        <taxon>Acariformes</taxon>
        <taxon>Sarcoptiformes</taxon>
        <taxon>Astigmata</taxon>
        <taxon>Psoroptidia</taxon>
        <taxon>Analgoidea</taxon>
        <taxon>Pyroglyphidae</taxon>
        <taxon>Dermatophagoidinae</taxon>
        <taxon>Dermatophagoides</taxon>
    </lineage>
</organism>
<reference evidence="2 3" key="2">
    <citation type="journal article" date="2022" name="Mol. Biol. Evol.">
        <title>Comparative Genomics Reveals Insights into the Divergent Evolution of Astigmatic Mites and Household Pest Adaptations.</title>
        <authorList>
            <person name="Xiong Q."/>
            <person name="Wan A.T."/>
            <person name="Liu X."/>
            <person name="Fung C.S."/>
            <person name="Xiao X."/>
            <person name="Malainual N."/>
            <person name="Hou J."/>
            <person name="Wang L."/>
            <person name="Wang M."/>
            <person name="Yang K.Y."/>
            <person name="Cui Y."/>
            <person name="Leung E.L."/>
            <person name="Nong W."/>
            <person name="Shin S.K."/>
            <person name="Au S.W."/>
            <person name="Jeong K.Y."/>
            <person name="Chew F.T."/>
            <person name="Hui J.H."/>
            <person name="Leung T.F."/>
            <person name="Tungtrongchitr A."/>
            <person name="Zhong N."/>
            <person name="Liu Z."/>
            <person name="Tsui S.K."/>
        </authorList>
    </citation>
    <scope>NUCLEOTIDE SEQUENCE [LARGE SCALE GENOMIC DNA]</scope>
    <source>
        <strain evidence="2">Derp</strain>
    </source>
</reference>
<dbReference type="EMBL" id="NJHN03000096">
    <property type="protein sequence ID" value="KAH9415433.1"/>
    <property type="molecule type" value="Genomic_DNA"/>
</dbReference>
<gene>
    <name evidence="2" type="ORF">DERP_010289</name>
</gene>
<dbReference type="Proteomes" id="UP000887458">
    <property type="component" value="Unassembled WGS sequence"/>
</dbReference>
<evidence type="ECO:0000313" key="2">
    <source>
        <dbReference type="EMBL" id="KAH9415433.1"/>
    </source>
</evidence>
<reference evidence="2 3" key="1">
    <citation type="journal article" date="2018" name="J. Allergy Clin. Immunol.">
        <title>High-quality assembly of Dermatophagoides pteronyssinus genome and transcriptome reveals a wide range of novel allergens.</title>
        <authorList>
            <person name="Liu X.Y."/>
            <person name="Yang K.Y."/>
            <person name="Wang M.Q."/>
            <person name="Kwok J.S."/>
            <person name="Zeng X."/>
            <person name="Yang Z."/>
            <person name="Xiao X.J."/>
            <person name="Lau C.P."/>
            <person name="Li Y."/>
            <person name="Huang Z.M."/>
            <person name="Ba J.G."/>
            <person name="Yim A.K."/>
            <person name="Ouyang C.Y."/>
            <person name="Ngai S.M."/>
            <person name="Chan T.F."/>
            <person name="Leung E.L."/>
            <person name="Liu L."/>
            <person name="Liu Z.G."/>
            <person name="Tsui S.K."/>
        </authorList>
    </citation>
    <scope>NUCLEOTIDE SEQUENCE [LARGE SCALE GENOMIC DNA]</scope>
    <source>
        <strain evidence="2">Derp</strain>
    </source>
</reference>
<accession>A0ABQ8IYP0</accession>
<comment type="caution">
    <text evidence="2">The sequence shown here is derived from an EMBL/GenBank/DDBJ whole genome shotgun (WGS) entry which is preliminary data.</text>
</comment>
<name>A0ABQ8IYP0_DERPT</name>
<proteinExistence type="predicted"/>